<gene>
    <name evidence="2" type="ORF">Pcinc_035577</name>
</gene>
<proteinExistence type="predicted"/>
<feature type="compositionally biased region" description="Polar residues" evidence="1">
    <location>
        <begin position="1"/>
        <end position="18"/>
    </location>
</feature>
<feature type="compositionally biased region" description="Pro residues" evidence="1">
    <location>
        <begin position="53"/>
        <end position="62"/>
    </location>
</feature>
<organism evidence="2 3">
    <name type="scientific">Petrolisthes cinctipes</name>
    <name type="common">Flat porcelain crab</name>
    <dbReference type="NCBI Taxonomy" id="88211"/>
    <lineage>
        <taxon>Eukaryota</taxon>
        <taxon>Metazoa</taxon>
        <taxon>Ecdysozoa</taxon>
        <taxon>Arthropoda</taxon>
        <taxon>Crustacea</taxon>
        <taxon>Multicrustacea</taxon>
        <taxon>Malacostraca</taxon>
        <taxon>Eumalacostraca</taxon>
        <taxon>Eucarida</taxon>
        <taxon>Decapoda</taxon>
        <taxon>Pleocyemata</taxon>
        <taxon>Anomura</taxon>
        <taxon>Galatheoidea</taxon>
        <taxon>Porcellanidae</taxon>
        <taxon>Petrolisthes</taxon>
    </lineage>
</organism>
<feature type="region of interest" description="Disordered" evidence="1">
    <location>
        <begin position="1"/>
        <end position="68"/>
    </location>
</feature>
<dbReference type="Proteomes" id="UP001286313">
    <property type="component" value="Unassembled WGS sequence"/>
</dbReference>
<name>A0AAE1BWA6_PETCI</name>
<feature type="compositionally biased region" description="Pro residues" evidence="1">
    <location>
        <begin position="33"/>
        <end position="43"/>
    </location>
</feature>
<evidence type="ECO:0000256" key="1">
    <source>
        <dbReference type="SAM" id="MobiDB-lite"/>
    </source>
</evidence>
<accession>A0AAE1BWA6</accession>
<evidence type="ECO:0000313" key="3">
    <source>
        <dbReference type="Proteomes" id="UP001286313"/>
    </source>
</evidence>
<dbReference type="AlphaFoldDB" id="A0AAE1BWA6"/>
<evidence type="ECO:0000313" key="2">
    <source>
        <dbReference type="EMBL" id="KAK3858216.1"/>
    </source>
</evidence>
<sequence>MSEGTNEVRQPSVHTPLTNPGGKMRVTSQLSGRPPPSSPPATPPTHTDKAPLTPVPPQPPSPTLLSDTLLCPSSTSLTNPSFRLLNHYPKHLHSFPL</sequence>
<reference evidence="2" key="1">
    <citation type="submission" date="2023-10" db="EMBL/GenBank/DDBJ databases">
        <title>Genome assemblies of two species of porcelain crab, Petrolisthes cinctipes and Petrolisthes manimaculis (Anomura: Porcellanidae).</title>
        <authorList>
            <person name="Angst P."/>
        </authorList>
    </citation>
    <scope>NUCLEOTIDE SEQUENCE</scope>
    <source>
        <strain evidence="2">PB745_01</strain>
        <tissue evidence="2">Gill</tissue>
    </source>
</reference>
<protein>
    <submittedName>
        <fullName evidence="2">Uncharacterized protein</fullName>
    </submittedName>
</protein>
<keyword evidence="3" id="KW-1185">Reference proteome</keyword>
<comment type="caution">
    <text evidence="2">The sequence shown here is derived from an EMBL/GenBank/DDBJ whole genome shotgun (WGS) entry which is preliminary data.</text>
</comment>
<dbReference type="EMBL" id="JAWQEG010005377">
    <property type="protein sequence ID" value="KAK3858216.1"/>
    <property type="molecule type" value="Genomic_DNA"/>
</dbReference>